<evidence type="ECO:0000313" key="2">
    <source>
        <dbReference type="EMBL" id="KAK8017925.1"/>
    </source>
</evidence>
<feature type="compositionally biased region" description="Polar residues" evidence="1">
    <location>
        <begin position="7"/>
        <end position="21"/>
    </location>
</feature>
<feature type="region of interest" description="Disordered" evidence="1">
    <location>
        <begin position="1"/>
        <end position="30"/>
    </location>
</feature>
<comment type="caution">
    <text evidence="2">The sequence shown here is derived from an EMBL/GenBank/DDBJ whole genome shotgun (WGS) entry which is preliminary data.</text>
</comment>
<proteinExistence type="predicted"/>
<organism evidence="2 3">
    <name type="scientific">Apiospora marii</name>
    <dbReference type="NCBI Taxonomy" id="335849"/>
    <lineage>
        <taxon>Eukaryota</taxon>
        <taxon>Fungi</taxon>
        <taxon>Dikarya</taxon>
        <taxon>Ascomycota</taxon>
        <taxon>Pezizomycotina</taxon>
        <taxon>Sordariomycetes</taxon>
        <taxon>Xylariomycetidae</taxon>
        <taxon>Amphisphaeriales</taxon>
        <taxon>Apiosporaceae</taxon>
        <taxon>Apiospora</taxon>
    </lineage>
</organism>
<reference evidence="2 3" key="1">
    <citation type="submission" date="2023-01" db="EMBL/GenBank/DDBJ databases">
        <title>Analysis of 21 Apiospora genomes using comparative genomics revels a genus with tremendous synthesis potential of carbohydrate active enzymes and secondary metabolites.</title>
        <authorList>
            <person name="Sorensen T."/>
        </authorList>
    </citation>
    <scope>NUCLEOTIDE SEQUENCE [LARGE SCALE GENOMIC DNA]</scope>
    <source>
        <strain evidence="2 3">CBS 20057</strain>
    </source>
</reference>
<name>A0ABR1RSJ8_9PEZI</name>
<dbReference type="InterPro" id="IPR024645">
    <property type="entry name" value="Mitochondr_Som1"/>
</dbReference>
<protein>
    <submittedName>
        <fullName evidence="2">Uncharacterized protein</fullName>
    </submittedName>
</protein>
<dbReference type="Pfam" id="PF11093">
    <property type="entry name" value="Mitochondr_Som1"/>
    <property type="match status" value="1"/>
</dbReference>
<dbReference type="Proteomes" id="UP001396898">
    <property type="component" value="Unassembled WGS sequence"/>
</dbReference>
<evidence type="ECO:0000256" key="1">
    <source>
        <dbReference type="SAM" id="MobiDB-lite"/>
    </source>
</evidence>
<gene>
    <name evidence="2" type="ORF">PG991_007115</name>
</gene>
<keyword evidence="3" id="KW-1185">Reference proteome</keyword>
<sequence>MTPPCRTFTSAALESEIQTDGTGKKRKLDRGQKDIDLSQCALMSMLQYECKIDEPEIRNSPVRCWPVQRWFRRCKDKKGSFLVETTDWEKRRQNDEATHEAST</sequence>
<dbReference type="EMBL" id="JAQQWI010000010">
    <property type="protein sequence ID" value="KAK8017925.1"/>
    <property type="molecule type" value="Genomic_DNA"/>
</dbReference>
<evidence type="ECO:0000313" key="3">
    <source>
        <dbReference type="Proteomes" id="UP001396898"/>
    </source>
</evidence>
<accession>A0ABR1RSJ8</accession>